<dbReference type="AlphaFoldDB" id="A0A4Q4PWW9"/>
<keyword evidence="3" id="KW-1185">Reference proteome</keyword>
<dbReference type="PANTHER" id="PTHR43162:SF1">
    <property type="entry name" value="PRESTALK A DIFFERENTIATION PROTEIN A"/>
    <property type="match status" value="1"/>
</dbReference>
<dbReference type="Gene3D" id="3.40.50.720">
    <property type="entry name" value="NAD(P)-binding Rossmann-like Domain"/>
    <property type="match status" value="1"/>
</dbReference>
<feature type="domain" description="NmrA-like" evidence="1">
    <location>
        <begin position="3"/>
        <end position="250"/>
    </location>
</feature>
<dbReference type="PANTHER" id="PTHR43162">
    <property type="match status" value="1"/>
</dbReference>
<protein>
    <recommendedName>
        <fullName evidence="1">NmrA-like domain-containing protein</fullName>
    </recommendedName>
</protein>
<proteinExistence type="predicted"/>
<comment type="caution">
    <text evidence="2">The sequence shown here is derived from an EMBL/GenBank/DDBJ whole genome shotgun (WGS) entry which is preliminary data.</text>
</comment>
<evidence type="ECO:0000313" key="3">
    <source>
        <dbReference type="Proteomes" id="UP000293823"/>
    </source>
</evidence>
<dbReference type="SUPFAM" id="SSF51735">
    <property type="entry name" value="NAD(P)-binding Rossmann-fold domains"/>
    <property type="match status" value="1"/>
</dbReference>
<reference evidence="3" key="1">
    <citation type="journal article" date="2019" name="bioRxiv">
        <title>Genomics, evolutionary history and diagnostics of the Alternaria alternata species group including apple and Asian pear pathotypes.</title>
        <authorList>
            <person name="Armitage A.D."/>
            <person name="Cockerton H.M."/>
            <person name="Sreenivasaprasad S."/>
            <person name="Woodhall J.W."/>
            <person name="Lane C.R."/>
            <person name="Harrison R.J."/>
            <person name="Clarkson J.P."/>
        </authorList>
    </citation>
    <scope>NUCLEOTIDE SEQUENCE [LARGE SCALE GENOMIC DNA]</scope>
    <source>
        <strain evidence="3">RGR 97.0016</strain>
    </source>
</reference>
<dbReference type="InterPro" id="IPR051604">
    <property type="entry name" value="Ergot_Alk_Oxidoreductase"/>
</dbReference>
<accession>A0A4Q4PWW9</accession>
<evidence type="ECO:0000313" key="2">
    <source>
        <dbReference type="EMBL" id="RYO26161.1"/>
    </source>
</evidence>
<organism evidence="2 3">
    <name type="scientific">Alternaria arborescens</name>
    <dbReference type="NCBI Taxonomy" id="156630"/>
    <lineage>
        <taxon>Eukaryota</taxon>
        <taxon>Fungi</taxon>
        <taxon>Dikarya</taxon>
        <taxon>Ascomycota</taxon>
        <taxon>Pezizomycotina</taxon>
        <taxon>Dothideomycetes</taxon>
        <taxon>Pleosporomycetidae</taxon>
        <taxon>Pleosporales</taxon>
        <taxon>Pleosporineae</taxon>
        <taxon>Pleosporaceae</taxon>
        <taxon>Alternaria</taxon>
        <taxon>Alternaria sect. Alternaria</taxon>
    </lineage>
</organism>
<gene>
    <name evidence="2" type="ORF">AA0113_g12532</name>
</gene>
<dbReference type="OrthoDB" id="419598at2759"/>
<dbReference type="EMBL" id="PEJP01000104">
    <property type="protein sequence ID" value="RYO26161.1"/>
    <property type="molecule type" value="Genomic_DNA"/>
</dbReference>
<dbReference type="InterPro" id="IPR008030">
    <property type="entry name" value="NmrA-like"/>
</dbReference>
<sequence>MTTVLVIGASGKVDSQVVKELDANHEGIRVRLATSSAETAEQWRQQGRQAVILNLDDPNTLRSALQGIDRLFMVTGYTADMLYQSKMLIDAAAAAGVKFVLHLGVFSSGRDHIPHFSWHDMVETYIRASGMAWTNLHPNVILDSLLVTEPSTIEKGSFDVMWGEAASGWVSAADIDTLAAAVLREGPEKHAGADYGLSPEILTGPQAAEIITQATGTKIECNVYNSEALEAYVATIPDAGTRLYLNSAVQTMRLGESGQMRYQATKRDDFEIVVGRPATTLYDWATQNLVSKV</sequence>
<dbReference type="Pfam" id="PF05368">
    <property type="entry name" value="NmrA"/>
    <property type="match status" value="1"/>
</dbReference>
<evidence type="ECO:0000259" key="1">
    <source>
        <dbReference type="Pfam" id="PF05368"/>
    </source>
</evidence>
<name>A0A4Q4PWW9_9PLEO</name>
<dbReference type="Gene3D" id="3.90.25.10">
    <property type="entry name" value="UDP-galactose 4-epimerase, domain 1"/>
    <property type="match status" value="1"/>
</dbReference>
<dbReference type="InterPro" id="IPR036291">
    <property type="entry name" value="NAD(P)-bd_dom_sf"/>
</dbReference>
<dbReference type="Proteomes" id="UP000293823">
    <property type="component" value="Unassembled WGS sequence"/>
</dbReference>